<reference evidence="2" key="1">
    <citation type="journal article" date="2023" name="BMC Genomics">
        <title>Chromosome-level genome assemblies of Cutaneotrichosporon spp. (Trichosporonales, Basidiomycota) reveal imbalanced evolution between nucleotide sequences and chromosome synteny.</title>
        <authorList>
            <person name="Kobayashi Y."/>
            <person name="Kayamori A."/>
            <person name="Aoki K."/>
            <person name="Shiwa Y."/>
            <person name="Matsutani M."/>
            <person name="Fujita N."/>
            <person name="Sugita T."/>
            <person name="Iwasaki W."/>
            <person name="Tanaka N."/>
            <person name="Takashima M."/>
        </authorList>
    </citation>
    <scope>NUCLEOTIDE SEQUENCE</scope>
    <source>
        <strain evidence="2">HIS019</strain>
    </source>
</reference>
<dbReference type="InterPro" id="IPR021036">
    <property type="entry name" value="Ribosomal_mS45"/>
</dbReference>
<feature type="region of interest" description="Disordered" evidence="1">
    <location>
        <begin position="1"/>
        <end position="57"/>
    </location>
</feature>
<dbReference type="PANTHER" id="PTHR28158:SF1">
    <property type="entry name" value="SMALL RIBOSOMAL SUBUNIT PROTEIN MS45"/>
    <property type="match status" value="1"/>
</dbReference>
<feature type="compositionally biased region" description="Basic and acidic residues" evidence="1">
    <location>
        <begin position="185"/>
        <end position="214"/>
    </location>
</feature>
<evidence type="ECO:0000256" key="1">
    <source>
        <dbReference type="SAM" id="MobiDB-lite"/>
    </source>
</evidence>
<feature type="region of interest" description="Disordered" evidence="1">
    <location>
        <begin position="257"/>
        <end position="313"/>
    </location>
</feature>
<keyword evidence="3" id="KW-1185">Reference proteome</keyword>
<feature type="compositionally biased region" description="Low complexity" evidence="1">
    <location>
        <begin position="21"/>
        <end position="31"/>
    </location>
</feature>
<organism evidence="2 3">
    <name type="scientific">Cutaneotrichosporon cavernicola</name>
    <dbReference type="NCBI Taxonomy" id="279322"/>
    <lineage>
        <taxon>Eukaryota</taxon>
        <taxon>Fungi</taxon>
        <taxon>Dikarya</taxon>
        <taxon>Basidiomycota</taxon>
        <taxon>Agaricomycotina</taxon>
        <taxon>Tremellomycetes</taxon>
        <taxon>Trichosporonales</taxon>
        <taxon>Trichosporonaceae</taxon>
        <taxon>Cutaneotrichosporon</taxon>
    </lineage>
</organism>
<dbReference type="Proteomes" id="UP001233271">
    <property type="component" value="Chromosome 1"/>
</dbReference>
<accession>A0AA48I841</accession>
<evidence type="ECO:0000313" key="2">
    <source>
        <dbReference type="EMBL" id="BEI87932.1"/>
    </source>
</evidence>
<gene>
    <name evidence="2" type="ORF">CcaverHIS019_0106500</name>
</gene>
<sequence length="313" mass="35083">MSFTTAVAGPSRLPHLTRPLAASARRGYAAPARKRNDEDEQELDADGNPIGGVMDDVTPDQVPPIWRFFRSYGDQFRVQPDGQPAKWIGGNIPYPSNPSFRPPPPLSNDLMDVLSEDLLQPGATVGQVAEKHNVSKARLEAVKKLKMVEAEFVRQGLPLQHAFHNRMEVLLNVQSPKKNKTVSLESRRFEEQGRAAHPSTKAEQDEEWIKEHSTSHGGAFGDLHKQAKYEGMVMEAWQFKSEAEVIADRKAAAEAAERKPIPKWTPPVQPTNFAKPANTVYRFVDTTKEEKRKSSERKAAKDRKQEAKFKRAG</sequence>
<name>A0AA48I841_9TREE</name>
<dbReference type="GO" id="GO:0005763">
    <property type="term" value="C:mitochondrial small ribosomal subunit"/>
    <property type="evidence" value="ECO:0007669"/>
    <property type="project" value="TreeGrafter"/>
</dbReference>
<dbReference type="GO" id="GO:0003735">
    <property type="term" value="F:structural constituent of ribosome"/>
    <property type="evidence" value="ECO:0007669"/>
    <property type="project" value="TreeGrafter"/>
</dbReference>
<feature type="region of interest" description="Disordered" evidence="1">
    <location>
        <begin position="180"/>
        <end position="220"/>
    </location>
</feature>
<dbReference type="KEGG" id="ccac:CcaHIS019_0106500"/>
<protein>
    <recommendedName>
        <fullName evidence="4">Eukaryotic mitochondrial regulator protein-domain-containing protein</fullName>
    </recommendedName>
</protein>
<proteinExistence type="predicted"/>
<evidence type="ECO:0008006" key="4">
    <source>
        <dbReference type="Google" id="ProtNLM"/>
    </source>
</evidence>
<dbReference type="AlphaFoldDB" id="A0AA48I841"/>
<dbReference type="GO" id="GO:0032543">
    <property type="term" value="P:mitochondrial translation"/>
    <property type="evidence" value="ECO:0007669"/>
    <property type="project" value="TreeGrafter"/>
</dbReference>
<feature type="compositionally biased region" description="Basic and acidic residues" evidence="1">
    <location>
        <begin position="285"/>
        <end position="313"/>
    </location>
</feature>
<dbReference type="GeneID" id="85491803"/>
<dbReference type="PANTHER" id="PTHR28158">
    <property type="entry name" value="37S RIBOSOMAL PROTEIN S35, MITOCHONDRIAL"/>
    <property type="match status" value="1"/>
</dbReference>
<dbReference type="RefSeq" id="XP_060453198.1">
    <property type="nucleotide sequence ID" value="XM_060602678.1"/>
</dbReference>
<dbReference type="EMBL" id="AP028212">
    <property type="protein sequence ID" value="BEI87932.1"/>
    <property type="molecule type" value="Genomic_DNA"/>
</dbReference>
<evidence type="ECO:0000313" key="3">
    <source>
        <dbReference type="Proteomes" id="UP001233271"/>
    </source>
</evidence>
<dbReference type="Pfam" id="PF12298">
    <property type="entry name" value="Bot1p"/>
    <property type="match status" value="1"/>
</dbReference>